<keyword evidence="2" id="KW-1185">Reference proteome</keyword>
<evidence type="ECO:0000313" key="2">
    <source>
        <dbReference type="Proteomes" id="UP001165366"/>
    </source>
</evidence>
<proteinExistence type="predicted"/>
<dbReference type="RefSeq" id="WP_237856237.1">
    <property type="nucleotide sequence ID" value="NZ_JAKLWS010000042.1"/>
</dbReference>
<name>A0ABS9KIV9_9BACT</name>
<accession>A0ABS9KIV9</accession>
<evidence type="ECO:0000313" key="1">
    <source>
        <dbReference type="EMBL" id="MCG2590766.1"/>
    </source>
</evidence>
<sequence length="93" mass="11370">MNYKDKIRTLKTYLYQAEDNYRDSFKTDICLFFNDDFTVENPMLIFLKEFDNRSEIKEWVDLVTRQIVLKFDEEYEEIGNFIGEFIELKNIES</sequence>
<reference evidence="1" key="1">
    <citation type="submission" date="2022-01" db="EMBL/GenBank/DDBJ databases">
        <authorList>
            <person name="Wang Y."/>
        </authorList>
    </citation>
    <scope>NUCLEOTIDE SEQUENCE</scope>
    <source>
        <strain evidence="1">WB101</strain>
    </source>
</reference>
<protein>
    <submittedName>
        <fullName evidence="1">Uncharacterized protein</fullName>
    </submittedName>
</protein>
<dbReference type="EMBL" id="JAKLWS010000042">
    <property type="protein sequence ID" value="MCG2590766.1"/>
    <property type="molecule type" value="Genomic_DNA"/>
</dbReference>
<dbReference type="Proteomes" id="UP001165366">
    <property type="component" value="Unassembled WGS sequence"/>
</dbReference>
<organism evidence="1 2">
    <name type="scientific">Rhodohalobacter sulfatireducens</name>
    <dbReference type="NCBI Taxonomy" id="2911366"/>
    <lineage>
        <taxon>Bacteria</taxon>
        <taxon>Pseudomonadati</taxon>
        <taxon>Balneolota</taxon>
        <taxon>Balneolia</taxon>
        <taxon>Balneolales</taxon>
        <taxon>Balneolaceae</taxon>
        <taxon>Rhodohalobacter</taxon>
    </lineage>
</organism>
<gene>
    <name evidence="1" type="ORF">L6773_19495</name>
</gene>
<comment type="caution">
    <text evidence="1">The sequence shown here is derived from an EMBL/GenBank/DDBJ whole genome shotgun (WGS) entry which is preliminary data.</text>
</comment>
<reference evidence="1" key="2">
    <citation type="submission" date="2024-05" db="EMBL/GenBank/DDBJ databases">
        <title>Rhodohalobacter halophilus gen. nov., sp. nov., a moderately halophilic member of the family Balneolaceae.</title>
        <authorList>
            <person name="Xia J."/>
        </authorList>
    </citation>
    <scope>NUCLEOTIDE SEQUENCE</scope>
    <source>
        <strain evidence="1">WB101</strain>
    </source>
</reference>